<dbReference type="GO" id="GO:0005829">
    <property type="term" value="C:cytosol"/>
    <property type="evidence" value="ECO:0007669"/>
    <property type="project" value="TreeGrafter"/>
</dbReference>
<dbReference type="GO" id="GO:0016020">
    <property type="term" value="C:membrane"/>
    <property type="evidence" value="ECO:0007669"/>
    <property type="project" value="TreeGrafter"/>
</dbReference>
<feature type="domain" description="Glycolipid transfer protein" evidence="1">
    <location>
        <begin position="39"/>
        <end position="184"/>
    </location>
</feature>
<proteinExistence type="predicted"/>
<organism evidence="2 3">
    <name type="scientific">Paramecium primaurelia</name>
    <dbReference type="NCBI Taxonomy" id="5886"/>
    <lineage>
        <taxon>Eukaryota</taxon>
        <taxon>Sar</taxon>
        <taxon>Alveolata</taxon>
        <taxon>Ciliophora</taxon>
        <taxon>Intramacronucleata</taxon>
        <taxon>Oligohymenophorea</taxon>
        <taxon>Peniculida</taxon>
        <taxon>Parameciidae</taxon>
        <taxon>Paramecium</taxon>
    </lineage>
</organism>
<evidence type="ECO:0000313" key="3">
    <source>
        <dbReference type="Proteomes" id="UP000688137"/>
    </source>
</evidence>
<dbReference type="Pfam" id="PF08718">
    <property type="entry name" value="GLTP"/>
    <property type="match status" value="1"/>
</dbReference>
<dbReference type="PANTHER" id="PTHR10219:SF43">
    <property type="entry name" value="GLYCOLIPID TRANSFER PROTEIN DOMAIN-CONTAINING PROTEIN"/>
    <property type="match status" value="1"/>
</dbReference>
<dbReference type="OMA" id="PQQIGEF"/>
<evidence type="ECO:0000313" key="2">
    <source>
        <dbReference type="EMBL" id="CAD8053562.1"/>
    </source>
</evidence>
<evidence type="ECO:0000259" key="1">
    <source>
        <dbReference type="Pfam" id="PF08718"/>
    </source>
</evidence>
<dbReference type="AlphaFoldDB" id="A0A8S1KKY5"/>
<dbReference type="EMBL" id="CAJJDM010000017">
    <property type="protein sequence ID" value="CAD8053562.1"/>
    <property type="molecule type" value="Genomic_DNA"/>
</dbReference>
<sequence>MDQNDRYDNEKVLKLLTEANQFFEQNRDYPPYQIGEFLVEFCKLFKQLGKLLYFAFSDVIEKAQVIKDRGNEYNEQTKGIYGIIQIEKQKGLMELNGENNKEILKNKTLPNYQSMARTMLRIIRFFNYLKIMFIDVDTNRNKKFSDICSDAYTEALAPYHTFMVRNAAKAAWLAAPSRTKVFETFVGPNQTDEVAYAAIKKFVNALEPIRLNFWDYYNSNKLTNLP</sequence>
<reference evidence="2" key="1">
    <citation type="submission" date="2021-01" db="EMBL/GenBank/DDBJ databases">
        <authorList>
            <consortium name="Genoscope - CEA"/>
            <person name="William W."/>
        </authorList>
    </citation>
    <scope>NUCLEOTIDE SEQUENCE</scope>
</reference>
<comment type="caution">
    <text evidence="2">The sequence shown here is derived from an EMBL/GenBank/DDBJ whole genome shotgun (WGS) entry which is preliminary data.</text>
</comment>
<dbReference type="GO" id="GO:1902388">
    <property type="term" value="F:ceramide 1-phosphate transfer activity"/>
    <property type="evidence" value="ECO:0007669"/>
    <property type="project" value="TreeGrafter"/>
</dbReference>
<keyword evidence="3" id="KW-1185">Reference proteome</keyword>
<dbReference type="PANTHER" id="PTHR10219">
    <property type="entry name" value="GLYCOLIPID TRANSFER PROTEIN-RELATED"/>
    <property type="match status" value="1"/>
</dbReference>
<protein>
    <recommendedName>
        <fullName evidence="1">Glycolipid transfer protein domain-containing protein</fullName>
    </recommendedName>
</protein>
<name>A0A8S1KKY5_PARPR</name>
<gene>
    <name evidence="2" type="ORF">PPRIM_AZ9-3.1.T0200392</name>
</gene>
<dbReference type="GO" id="GO:1902387">
    <property type="term" value="F:ceramide 1-phosphate binding"/>
    <property type="evidence" value="ECO:0007669"/>
    <property type="project" value="TreeGrafter"/>
</dbReference>
<accession>A0A8S1KKY5</accession>
<dbReference type="Proteomes" id="UP000688137">
    <property type="component" value="Unassembled WGS sequence"/>
</dbReference>
<dbReference type="InterPro" id="IPR014830">
    <property type="entry name" value="Glycolipid_transfer_prot_dom"/>
</dbReference>